<accession>A0A0L0FB83</accession>
<feature type="non-terminal residue" evidence="2">
    <location>
        <position position="84"/>
    </location>
</feature>
<dbReference type="STRING" id="667725.A0A0L0FB83"/>
<evidence type="ECO:0000313" key="2">
    <source>
        <dbReference type="EMBL" id="KNC73761.1"/>
    </source>
</evidence>
<dbReference type="OrthoDB" id="19482at2759"/>
<name>A0A0L0FB83_9EUKA</name>
<protein>
    <submittedName>
        <fullName evidence="2">Uncharacterized protein</fullName>
    </submittedName>
</protein>
<sequence>MARKGSVNLGNQPSLGASSTAAALLSDEDGLLDALGLDMENLDITTEDISFDEVGLHIQENLEDDLIKQALQSGVDLREYAQQV</sequence>
<keyword evidence="3" id="KW-1185">Reference proteome</keyword>
<reference evidence="2 3" key="1">
    <citation type="submission" date="2011-02" db="EMBL/GenBank/DDBJ databases">
        <title>The Genome Sequence of Sphaeroforma arctica JP610.</title>
        <authorList>
            <consortium name="The Broad Institute Genome Sequencing Platform"/>
            <person name="Russ C."/>
            <person name="Cuomo C."/>
            <person name="Young S.K."/>
            <person name="Zeng Q."/>
            <person name="Gargeya S."/>
            <person name="Alvarado L."/>
            <person name="Berlin A."/>
            <person name="Chapman S.B."/>
            <person name="Chen Z."/>
            <person name="Freedman E."/>
            <person name="Gellesch M."/>
            <person name="Goldberg J."/>
            <person name="Griggs A."/>
            <person name="Gujja S."/>
            <person name="Heilman E."/>
            <person name="Heiman D."/>
            <person name="Howarth C."/>
            <person name="Mehta T."/>
            <person name="Neiman D."/>
            <person name="Pearson M."/>
            <person name="Roberts A."/>
            <person name="Saif S."/>
            <person name="Shea T."/>
            <person name="Shenoy N."/>
            <person name="Sisk P."/>
            <person name="Stolte C."/>
            <person name="Sykes S."/>
            <person name="White J."/>
            <person name="Yandava C."/>
            <person name="Burger G."/>
            <person name="Gray M.W."/>
            <person name="Holland P.W.H."/>
            <person name="King N."/>
            <person name="Lang F.B.F."/>
            <person name="Roger A.J."/>
            <person name="Ruiz-Trillo I."/>
            <person name="Haas B."/>
            <person name="Nusbaum C."/>
            <person name="Birren B."/>
        </authorList>
    </citation>
    <scope>NUCLEOTIDE SEQUENCE [LARGE SCALE GENOMIC DNA]</scope>
    <source>
        <strain evidence="2 3">JP610</strain>
    </source>
</reference>
<proteinExistence type="predicted"/>
<dbReference type="AlphaFoldDB" id="A0A0L0FB83"/>
<evidence type="ECO:0000256" key="1">
    <source>
        <dbReference type="SAM" id="MobiDB-lite"/>
    </source>
</evidence>
<dbReference type="Proteomes" id="UP000054560">
    <property type="component" value="Unassembled WGS sequence"/>
</dbReference>
<organism evidence="2 3">
    <name type="scientific">Sphaeroforma arctica JP610</name>
    <dbReference type="NCBI Taxonomy" id="667725"/>
    <lineage>
        <taxon>Eukaryota</taxon>
        <taxon>Ichthyosporea</taxon>
        <taxon>Ichthyophonida</taxon>
        <taxon>Sphaeroforma</taxon>
    </lineage>
</organism>
<dbReference type="GeneID" id="25914187"/>
<gene>
    <name evidence="2" type="ORF">SARC_13683</name>
</gene>
<dbReference type="EMBL" id="KQ245186">
    <property type="protein sequence ID" value="KNC73761.1"/>
    <property type="molecule type" value="Genomic_DNA"/>
</dbReference>
<feature type="region of interest" description="Disordered" evidence="1">
    <location>
        <begin position="1"/>
        <end position="20"/>
    </location>
</feature>
<dbReference type="RefSeq" id="XP_014147663.1">
    <property type="nucleotide sequence ID" value="XM_014292188.1"/>
</dbReference>
<evidence type="ECO:0000313" key="3">
    <source>
        <dbReference type="Proteomes" id="UP000054560"/>
    </source>
</evidence>